<dbReference type="PROSITE" id="PS50181">
    <property type="entry name" value="FBOX"/>
    <property type="match status" value="1"/>
</dbReference>
<gene>
    <name evidence="2" type="ORF">JAAARDRAFT_52090</name>
</gene>
<dbReference type="AlphaFoldDB" id="A0A067QD47"/>
<keyword evidence="3" id="KW-1185">Reference proteome</keyword>
<dbReference type="CDD" id="cd09917">
    <property type="entry name" value="F-box_SF"/>
    <property type="match status" value="1"/>
</dbReference>
<dbReference type="SUPFAM" id="SSF81383">
    <property type="entry name" value="F-box domain"/>
    <property type="match status" value="1"/>
</dbReference>
<organism evidence="2 3">
    <name type="scientific">Jaapia argillacea MUCL 33604</name>
    <dbReference type="NCBI Taxonomy" id="933084"/>
    <lineage>
        <taxon>Eukaryota</taxon>
        <taxon>Fungi</taxon>
        <taxon>Dikarya</taxon>
        <taxon>Basidiomycota</taxon>
        <taxon>Agaricomycotina</taxon>
        <taxon>Agaricomycetes</taxon>
        <taxon>Agaricomycetidae</taxon>
        <taxon>Jaapiales</taxon>
        <taxon>Jaapiaceae</taxon>
        <taxon>Jaapia</taxon>
    </lineage>
</organism>
<protein>
    <recommendedName>
        <fullName evidence="1">F-box domain-containing protein</fullName>
    </recommendedName>
</protein>
<dbReference type="SMART" id="SM00256">
    <property type="entry name" value="FBOX"/>
    <property type="match status" value="1"/>
</dbReference>
<proteinExistence type="predicted"/>
<dbReference type="HOGENOM" id="CLU_007279_3_0_1"/>
<dbReference type="InParanoid" id="A0A067QD47"/>
<dbReference type="Proteomes" id="UP000027265">
    <property type="component" value="Unassembled WGS sequence"/>
</dbReference>
<dbReference type="InterPro" id="IPR001810">
    <property type="entry name" value="F-box_dom"/>
</dbReference>
<sequence length="513" mass="57814">MLDSLPDELIIDIIHRLDLLSALRCRQVYRRLGNIVKNSASLQYKNELTAAGMVDGSPGEDTIPTRLAMLKEYTAAWKEKEPNVLKLEPIKSPDYYGHKVVGGVVAYRSREQAVESDWKLNFVRLPSERRGILERRWTVSASDVKEYAIDPSQDLLVFVAILPGDGMQAGRSSVEIRLLSLASGKPHPSAVRSFLPCGTYNSREIILRISGDFICVWLGQHVKEHIATIWNWVSGDQRLRISAPPFHSVLLPSGHLLVASHQDPSPHIVVHDLHHNFPESPSHTFHFPSSYVAAGARIDELKSSEVPTWRLSTQFAGPFSTSPNSSLLFITFFCFSPRSAIPAGLQRKHKCIIPASTLLRHTRSDNVDVGASVPWATWGKDLLLVPLPIVNDCRSQFGMKALRVEMSDLTTTGAVELKVYDFNRIRFEASECATGLDDPNDDEDIAYPWGFRMGVFSNLRLPPFTTRIFKYRPGRPSLRLNPYFTEDGILLAYDNWFLGMTQPFVQHLEMLYF</sequence>
<dbReference type="InterPro" id="IPR036047">
    <property type="entry name" value="F-box-like_dom_sf"/>
</dbReference>
<dbReference type="STRING" id="933084.A0A067QD47"/>
<name>A0A067QD47_9AGAM</name>
<accession>A0A067QD47</accession>
<dbReference type="EMBL" id="KL197709">
    <property type="protein sequence ID" value="KDQ64095.1"/>
    <property type="molecule type" value="Genomic_DNA"/>
</dbReference>
<reference evidence="3" key="1">
    <citation type="journal article" date="2014" name="Proc. Natl. Acad. Sci. U.S.A.">
        <title>Extensive sampling of basidiomycete genomes demonstrates inadequacy of the white-rot/brown-rot paradigm for wood decay fungi.</title>
        <authorList>
            <person name="Riley R."/>
            <person name="Salamov A.A."/>
            <person name="Brown D.W."/>
            <person name="Nagy L.G."/>
            <person name="Floudas D."/>
            <person name="Held B.W."/>
            <person name="Levasseur A."/>
            <person name="Lombard V."/>
            <person name="Morin E."/>
            <person name="Otillar R."/>
            <person name="Lindquist E.A."/>
            <person name="Sun H."/>
            <person name="LaButti K.M."/>
            <person name="Schmutz J."/>
            <person name="Jabbour D."/>
            <person name="Luo H."/>
            <person name="Baker S.E."/>
            <person name="Pisabarro A.G."/>
            <person name="Walton J.D."/>
            <person name="Blanchette R.A."/>
            <person name="Henrissat B."/>
            <person name="Martin F."/>
            <person name="Cullen D."/>
            <person name="Hibbett D.S."/>
            <person name="Grigoriev I.V."/>
        </authorList>
    </citation>
    <scope>NUCLEOTIDE SEQUENCE [LARGE SCALE GENOMIC DNA]</scope>
    <source>
        <strain evidence="3">MUCL 33604</strain>
    </source>
</reference>
<dbReference type="OrthoDB" id="3256413at2759"/>
<dbReference type="Pfam" id="PF00646">
    <property type="entry name" value="F-box"/>
    <property type="match status" value="1"/>
</dbReference>
<feature type="domain" description="F-box" evidence="1">
    <location>
        <begin position="1"/>
        <end position="47"/>
    </location>
</feature>
<evidence type="ECO:0000259" key="1">
    <source>
        <dbReference type="PROSITE" id="PS50181"/>
    </source>
</evidence>
<evidence type="ECO:0000313" key="2">
    <source>
        <dbReference type="EMBL" id="KDQ64095.1"/>
    </source>
</evidence>
<evidence type="ECO:0000313" key="3">
    <source>
        <dbReference type="Proteomes" id="UP000027265"/>
    </source>
</evidence>